<evidence type="ECO:0000313" key="19">
    <source>
        <dbReference type="Proteomes" id="UP000060787"/>
    </source>
</evidence>
<comment type="function">
    <text evidence="15">Catalyzes the NADPH-dependent formation of L-aspartate-semialdehyde (L-ASA) by the reductive dephosphorylation of L-aspartyl-4-phosphate.</text>
</comment>
<dbReference type="GO" id="GO:0046983">
    <property type="term" value="F:protein dimerization activity"/>
    <property type="evidence" value="ECO:0007669"/>
    <property type="project" value="InterPro"/>
</dbReference>
<evidence type="ECO:0000313" key="18">
    <source>
        <dbReference type="EMBL" id="ALN81131.1"/>
    </source>
</evidence>
<dbReference type="PATRIC" id="fig|84531.7.peg.187"/>
<feature type="binding site" evidence="15">
    <location>
        <position position="239"/>
    </location>
    <ligand>
        <name>substrate</name>
    </ligand>
</feature>
<keyword evidence="11 15" id="KW-0560">Oxidoreductase</keyword>
<keyword evidence="13 15" id="KW-0486">Methionine biosynthesis</keyword>
<feature type="binding site" evidence="15">
    <location>
        <position position="103"/>
    </location>
    <ligand>
        <name>phosphate</name>
        <dbReference type="ChEBI" id="CHEBI:43474"/>
    </ligand>
</feature>
<evidence type="ECO:0000256" key="16">
    <source>
        <dbReference type="PIRSR" id="PIRSR000148-1"/>
    </source>
</evidence>
<dbReference type="OrthoDB" id="9805684at2"/>
<dbReference type="STRING" id="84531.LA76x_3003"/>
<evidence type="ECO:0000256" key="7">
    <source>
        <dbReference type="ARBA" id="ARBA00022605"/>
    </source>
</evidence>
<dbReference type="PANTHER" id="PTHR46278:SF2">
    <property type="entry name" value="ASPARTATE-SEMIALDEHYDE DEHYDROGENASE"/>
    <property type="match status" value="1"/>
</dbReference>
<dbReference type="eggNOG" id="COG0136">
    <property type="taxonomic scope" value="Bacteria"/>
</dbReference>
<dbReference type="InterPro" id="IPR012080">
    <property type="entry name" value="Asp_semialdehyde_DH"/>
</dbReference>
<dbReference type="GO" id="GO:0004073">
    <property type="term" value="F:aspartate-semialdehyde dehydrogenase activity"/>
    <property type="evidence" value="ECO:0007669"/>
    <property type="project" value="UniProtKB-UniRule"/>
</dbReference>
<evidence type="ECO:0000256" key="15">
    <source>
        <dbReference type="HAMAP-Rule" id="MF_02121"/>
    </source>
</evidence>
<dbReference type="InterPro" id="IPR012280">
    <property type="entry name" value="Semialdhyde_DH_dimer_dom"/>
</dbReference>
<keyword evidence="9 15" id="KW-0521">NADP</keyword>
<dbReference type="EC" id="1.2.1.11" evidence="6 15"/>
<protein>
    <recommendedName>
        <fullName evidence="6 15">Aspartate-semialdehyde dehydrogenase</fullName>
        <shortName evidence="15">ASA dehydrogenase</shortName>
        <shortName evidence="15">ASADH</shortName>
        <ecNumber evidence="6 15">1.2.1.11</ecNumber>
    </recommendedName>
    <alternativeName>
        <fullName evidence="15">Aspartate-beta-semialdehyde dehydrogenase</fullName>
    </alternativeName>
</protein>
<dbReference type="GO" id="GO:0009089">
    <property type="term" value="P:lysine biosynthetic process via diaminopimelate"/>
    <property type="evidence" value="ECO:0007669"/>
    <property type="project" value="UniProtKB-UniRule"/>
</dbReference>
<dbReference type="Proteomes" id="UP000060787">
    <property type="component" value="Chromosome"/>
</dbReference>
<dbReference type="Gene3D" id="3.40.50.720">
    <property type="entry name" value="NAD(P)-binding Rossmann-like Domain"/>
    <property type="match status" value="1"/>
</dbReference>
<evidence type="ECO:0000256" key="14">
    <source>
        <dbReference type="ARBA" id="ARBA00047891"/>
    </source>
</evidence>
<dbReference type="GO" id="GO:0009097">
    <property type="term" value="P:isoleucine biosynthetic process"/>
    <property type="evidence" value="ECO:0007669"/>
    <property type="project" value="UniProtKB-UniRule"/>
</dbReference>
<dbReference type="Gene3D" id="3.30.360.10">
    <property type="entry name" value="Dihydrodipicolinate Reductase, domain 2"/>
    <property type="match status" value="1"/>
</dbReference>
<gene>
    <name evidence="15 18" type="primary">asd</name>
    <name evidence="18" type="ORF">LA76x_3003</name>
</gene>
<dbReference type="AlphaFoldDB" id="A0A0S2FC67"/>
<evidence type="ECO:0000256" key="9">
    <source>
        <dbReference type="ARBA" id="ARBA00022857"/>
    </source>
</evidence>
<evidence type="ECO:0000256" key="2">
    <source>
        <dbReference type="ARBA" id="ARBA00005076"/>
    </source>
</evidence>
<dbReference type="GO" id="GO:0071266">
    <property type="term" value="P:'de novo' L-methionine biosynthetic process"/>
    <property type="evidence" value="ECO:0007669"/>
    <property type="project" value="UniProtKB-UniRule"/>
</dbReference>
<dbReference type="NCBIfam" id="NF004224">
    <property type="entry name" value="PRK05671.1"/>
    <property type="match status" value="1"/>
</dbReference>
<keyword evidence="10 15" id="KW-0220">Diaminopimelate biosynthesis</keyword>
<feature type="binding site" evidence="15">
    <location>
        <position position="160"/>
    </location>
    <ligand>
        <name>substrate</name>
    </ligand>
</feature>
<dbReference type="Pfam" id="PF01118">
    <property type="entry name" value="Semialdhyde_dh"/>
    <property type="match status" value="1"/>
</dbReference>
<dbReference type="SMART" id="SM00859">
    <property type="entry name" value="Semialdhyde_dh"/>
    <property type="match status" value="1"/>
</dbReference>
<dbReference type="HAMAP" id="MF_02121">
    <property type="entry name" value="ASADH"/>
    <property type="match status" value="1"/>
</dbReference>
<dbReference type="SUPFAM" id="SSF51735">
    <property type="entry name" value="NAD(P)-binding Rossmann-fold domains"/>
    <property type="match status" value="1"/>
</dbReference>
<evidence type="ECO:0000259" key="17">
    <source>
        <dbReference type="SMART" id="SM00859"/>
    </source>
</evidence>
<feature type="binding site" evidence="15">
    <location>
        <begin position="163"/>
        <end position="164"/>
    </location>
    <ligand>
        <name>NADP(+)</name>
        <dbReference type="ChEBI" id="CHEBI:58349"/>
    </ligand>
</feature>
<comment type="subunit">
    <text evidence="5 15">Homodimer.</text>
</comment>
<feature type="active site" description="Proton acceptor" evidence="15 16">
    <location>
        <position position="246"/>
    </location>
</feature>
<dbReference type="GO" id="GO:0050661">
    <property type="term" value="F:NADP binding"/>
    <property type="evidence" value="ECO:0007669"/>
    <property type="project" value="UniProtKB-UniRule"/>
</dbReference>
<evidence type="ECO:0000256" key="13">
    <source>
        <dbReference type="ARBA" id="ARBA00023167"/>
    </source>
</evidence>
<feature type="binding site" evidence="15">
    <location>
        <begin position="15"/>
        <end position="18"/>
    </location>
    <ligand>
        <name>NADP(+)</name>
        <dbReference type="ChEBI" id="CHEBI:58349"/>
    </ligand>
</feature>
<name>A0A0S2FC67_LYSAN</name>
<dbReference type="SUPFAM" id="SSF55347">
    <property type="entry name" value="Glyceraldehyde-3-phosphate dehydrogenase-like, C-terminal domain"/>
    <property type="match status" value="1"/>
</dbReference>
<evidence type="ECO:0000256" key="8">
    <source>
        <dbReference type="ARBA" id="ARBA00022697"/>
    </source>
</evidence>
<comment type="catalytic activity">
    <reaction evidence="14 15">
        <text>L-aspartate 4-semialdehyde + phosphate + NADP(+) = 4-phospho-L-aspartate + NADPH + H(+)</text>
        <dbReference type="Rhea" id="RHEA:24284"/>
        <dbReference type="ChEBI" id="CHEBI:15378"/>
        <dbReference type="ChEBI" id="CHEBI:43474"/>
        <dbReference type="ChEBI" id="CHEBI:57535"/>
        <dbReference type="ChEBI" id="CHEBI:57783"/>
        <dbReference type="ChEBI" id="CHEBI:58349"/>
        <dbReference type="ChEBI" id="CHEBI:537519"/>
        <dbReference type="EC" id="1.2.1.11"/>
    </reaction>
</comment>
<keyword evidence="7 15" id="KW-0028">Amino-acid biosynthesis</keyword>
<dbReference type="PIRSF" id="PIRSF000148">
    <property type="entry name" value="ASA_dh"/>
    <property type="match status" value="1"/>
</dbReference>
<evidence type="ECO:0000256" key="12">
    <source>
        <dbReference type="ARBA" id="ARBA00023154"/>
    </source>
</evidence>
<comment type="similarity">
    <text evidence="4 15">Belongs to the aspartate-semialdehyde dehydrogenase family.</text>
</comment>
<keyword evidence="8 15" id="KW-0791">Threonine biosynthesis</keyword>
<keyword evidence="19" id="KW-1185">Reference proteome</keyword>
<comment type="pathway">
    <text evidence="3 15">Amino-acid biosynthesis; L-threonine biosynthesis; L-threonine from L-aspartate: step 2/5.</text>
</comment>
<dbReference type="UniPathway" id="UPA00034">
    <property type="reaction ID" value="UER00016"/>
</dbReference>
<sequence length="340" mass="36356">MNAKTSCNVAVVGATGAVGETMLKVLAERKFPIGQLHVLASERSAGEKIQFDGKTIVVQDLAKFDPSGVDIALFSAGGSVSKEYAPKFAAAGAVVIDNSSAFRYQDDVPLVVSEVNPEAAKRRPLGIIANPNCSTMQLMVALAPIHRKAKLERINIATYQSVSGTGKRAMEELGKQTAALLNFQEAKAEVYPVQIAFNVIPHGGDFTDNGYTTEEMKLVWETRKILGDDSIGVNATVVRVPVFYGHSEAVHIETRDKLSAVDARALLEQAPGLVVVDDPVGGGYPTPVTHASGRDPVFVGRIRDDISHPRGLSLWVVSDNIRKGAATNAVQLAELVWNEG</sequence>
<comment type="pathway">
    <text evidence="1 15">Amino-acid biosynthesis; L-methionine biosynthesis via de novo pathway; L-homoserine from L-aspartate: step 2/3.</text>
</comment>
<evidence type="ECO:0000256" key="3">
    <source>
        <dbReference type="ARBA" id="ARBA00005097"/>
    </source>
</evidence>
<proteinExistence type="inferred from homology"/>
<comment type="pathway">
    <text evidence="2 15">Amino-acid biosynthesis; L-lysine biosynthesis via DAP pathway; (S)-tetrahydrodipicolinate from L-aspartate: step 2/4.</text>
</comment>
<comment type="caution">
    <text evidence="15">Lacks conserved residue(s) required for the propagation of feature annotation.</text>
</comment>
<dbReference type="GO" id="GO:0009088">
    <property type="term" value="P:threonine biosynthetic process"/>
    <property type="evidence" value="ECO:0007669"/>
    <property type="project" value="UniProtKB-UniRule"/>
</dbReference>
<feature type="domain" description="Semialdehyde dehydrogenase NAD-binding" evidence="17">
    <location>
        <begin position="8"/>
        <end position="123"/>
    </location>
</feature>
<dbReference type="InterPro" id="IPR036291">
    <property type="entry name" value="NAD(P)-bd_dom_sf"/>
</dbReference>
<dbReference type="NCBIfam" id="TIGR01296">
    <property type="entry name" value="asd_B"/>
    <property type="match status" value="1"/>
</dbReference>
<dbReference type="InterPro" id="IPR005986">
    <property type="entry name" value="Asp_semialdehyde_DH_beta"/>
</dbReference>
<reference evidence="18 19" key="1">
    <citation type="journal article" date="2015" name="BMC Genomics">
        <title>Comparative genomics and metabolic profiling of the genus Lysobacter.</title>
        <authorList>
            <person name="de Bruijn I."/>
            <person name="Cheng X."/>
            <person name="de Jager V."/>
            <person name="Exposito R.G."/>
            <person name="Watrous J."/>
            <person name="Patel N."/>
            <person name="Postma J."/>
            <person name="Dorrestein P.C."/>
            <person name="Kobayashi D."/>
            <person name="Raaijmakers J.M."/>
        </authorList>
    </citation>
    <scope>NUCLEOTIDE SEQUENCE [LARGE SCALE GENOMIC DNA]</scope>
    <source>
        <strain evidence="18 19">76</strain>
    </source>
</reference>
<dbReference type="InterPro" id="IPR000534">
    <property type="entry name" value="Semialdehyde_DH_NAD-bd"/>
</dbReference>
<keyword evidence="12 15" id="KW-0457">Lysine biosynthesis</keyword>
<evidence type="ECO:0000256" key="10">
    <source>
        <dbReference type="ARBA" id="ARBA00022915"/>
    </source>
</evidence>
<dbReference type="PANTHER" id="PTHR46278">
    <property type="entry name" value="DEHYDROGENASE, PUTATIVE-RELATED"/>
    <property type="match status" value="1"/>
</dbReference>
<dbReference type="Pfam" id="PF02774">
    <property type="entry name" value="Semialdhyde_dhC"/>
    <property type="match status" value="1"/>
</dbReference>
<dbReference type="CDD" id="cd02316">
    <property type="entry name" value="VcASADH2_like_N"/>
    <property type="match status" value="1"/>
</dbReference>
<dbReference type="EMBL" id="CP011129">
    <property type="protein sequence ID" value="ALN81131.1"/>
    <property type="molecule type" value="Genomic_DNA"/>
</dbReference>
<dbReference type="GO" id="GO:0019877">
    <property type="term" value="P:diaminopimelate biosynthetic process"/>
    <property type="evidence" value="ECO:0007669"/>
    <property type="project" value="UniProtKB-UniRule"/>
</dbReference>
<dbReference type="KEGG" id="lab:LA76x_3003"/>
<dbReference type="KEGG" id="laq:GLA29479_186"/>
<feature type="active site" description="Acyl-thioester intermediate" evidence="15 16">
    <location>
        <position position="133"/>
    </location>
</feature>
<accession>A0A0S2FC67</accession>
<evidence type="ECO:0000256" key="1">
    <source>
        <dbReference type="ARBA" id="ARBA00005021"/>
    </source>
</evidence>
<evidence type="ECO:0000256" key="6">
    <source>
        <dbReference type="ARBA" id="ARBA00013120"/>
    </source>
</evidence>
<dbReference type="NCBIfam" id="NF011456">
    <property type="entry name" value="PRK14874.1"/>
    <property type="match status" value="1"/>
</dbReference>
<dbReference type="NCBIfam" id="NF005957">
    <property type="entry name" value="PRK08040.1"/>
    <property type="match status" value="1"/>
</dbReference>
<dbReference type="UniPathway" id="UPA00050">
    <property type="reaction ID" value="UER00463"/>
</dbReference>
<evidence type="ECO:0000256" key="4">
    <source>
        <dbReference type="ARBA" id="ARBA00010584"/>
    </source>
</evidence>
<evidence type="ECO:0000256" key="5">
    <source>
        <dbReference type="ARBA" id="ARBA00011738"/>
    </source>
</evidence>
<dbReference type="CDD" id="cd18131">
    <property type="entry name" value="ASADH_C_bac_euk_like"/>
    <property type="match status" value="1"/>
</dbReference>
<dbReference type="GO" id="GO:0051287">
    <property type="term" value="F:NAD binding"/>
    <property type="evidence" value="ECO:0007669"/>
    <property type="project" value="InterPro"/>
</dbReference>
<feature type="binding site" evidence="15">
    <location>
        <position position="320"/>
    </location>
    <ligand>
        <name>NADP(+)</name>
        <dbReference type="ChEBI" id="CHEBI:58349"/>
    </ligand>
</feature>
<evidence type="ECO:0000256" key="11">
    <source>
        <dbReference type="ARBA" id="ARBA00023002"/>
    </source>
</evidence>
<feature type="binding site" evidence="15">
    <location>
        <begin position="43"/>
        <end position="44"/>
    </location>
    <ligand>
        <name>NADP(+)</name>
        <dbReference type="ChEBI" id="CHEBI:58349"/>
    </ligand>
</feature>
<organism evidence="18 19">
    <name type="scientific">Lysobacter antibioticus</name>
    <dbReference type="NCBI Taxonomy" id="84531"/>
    <lineage>
        <taxon>Bacteria</taxon>
        <taxon>Pseudomonadati</taxon>
        <taxon>Pseudomonadota</taxon>
        <taxon>Gammaproteobacteria</taxon>
        <taxon>Lysobacterales</taxon>
        <taxon>Lysobacteraceae</taxon>
        <taxon>Lysobacter</taxon>
    </lineage>
</organism>
<dbReference type="UniPathway" id="UPA00051">
    <property type="reaction ID" value="UER00464"/>
</dbReference>
<dbReference type="RefSeq" id="WP_057918262.1">
    <property type="nucleotide sequence ID" value="NZ_CP011129.1"/>
</dbReference>